<dbReference type="AlphaFoldDB" id="A0A3R9QAY5"/>
<dbReference type="InterPro" id="IPR036197">
    <property type="entry name" value="NarG-like_sf"/>
</dbReference>
<keyword evidence="7" id="KW-0472">Membrane</keyword>
<evidence type="ECO:0000313" key="11">
    <source>
        <dbReference type="Proteomes" id="UP000277582"/>
    </source>
</evidence>
<dbReference type="GO" id="GO:0016491">
    <property type="term" value="F:oxidoreductase activity"/>
    <property type="evidence" value="ECO:0007669"/>
    <property type="project" value="UniProtKB-KW"/>
</dbReference>
<keyword evidence="3" id="KW-0479">Metal-binding</keyword>
<organism evidence="9 11">
    <name type="scientific">Candidatus Methanodesulfokora washburnensis</name>
    <dbReference type="NCBI Taxonomy" id="2478471"/>
    <lineage>
        <taxon>Archaea</taxon>
        <taxon>Thermoproteota</taxon>
        <taxon>Candidatus Korarchaeia</taxon>
        <taxon>Candidatus Korarchaeia incertae sedis</taxon>
        <taxon>Candidatus Methanodesulfokora</taxon>
    </lineage>
</organism>
<feature type="transmembrane region" description="Helical" evidence="7">
    <location>
        <begin position="313"/>
        <end position="334"/>
    </location>
</feature>
<evidence type="ECO:0000256" key="4">
    <source>
        <dbReference type="ARBA" id="ARBA00023002"/>
    </source>
</evidence>
<keyword evidence="2" id="KW-0004">4Fe-4S</keyword>
<keyword evidence="4" id="KW-0560">Oxidoreductase</keyword>
<keyword evidence="6" id="KW-0411">Iron-sulfur</keyword>
<dbReference type="InterPro" id="IPR017900">
    <property type="entry name" value="4Fe4S_Fe_S_CS"/>
</dbReference>
<dbReference type="InterPro" id="IPR009051">
    <property type="entry name" value="Helical_ferredxn"/>
</dbReference>
<dbReference type="PROSITE" id="PS00198">
    <property type="entry name" value="4FE4S_FER_1"/>
    <property type="match status" value="1"/>
</dbReference>
<reference evidence="10 12" key="2">
    <citation type="journal article" date="2019" name="Nat. Microbiol.">
        <title>Wide diversity of methane and short-chain alkane metabolisms in uncultured archaea.</title>
        <authorList>
            <person name="Borrel G."/>
            <person name="Adam P.S."/>
            <person name="McKay L.J."/>
            <person name="Chen L.X."/>
            <person name="Sierra-Garcia I.N."/>
            <person name="Sieber C.M."/>
            <person name="Letourneur Q."/>
            <person name="Ghozlane A."/>
            <person name="Andersen G.L."/>
            <person name="Li W.J."/>
            <person name="Hallam S.J."/>
            <person name="Muyzer G."/>
            <person name="de Oliveira V.M."/>
            <person name="Inskeep W.P."/>
            <person name="Banfield J.F."/>
            <person name="Gribaldo S."/>
        </authorList>
    </citation>
    <scope>NUCLEOTIDE SEQUENCE [LARGE SCALE GENOMIC DNA]</scope>
    <source>
        <strain evidence="10">NM4</strain>
    </source>
</reference>
<dbReference type="GO" id="GO:0046872">
    <property type="term" value="F:metal ion binding"/>
    <property type="evidence" value="ECO:0007669"/>
    <property type="project" value="UniProtKB-KW"/>
</dbReference>
<evidence type="ECO:0000313" key="10">
    <source>
        <dbReference type="EMBL" id="RZN58980.1"/>
    </source>
</evidence>
<comment type="similarity">
    <text evidence="1">Belongs to the HdrC family.</text>
</comment>
<keyword evidence="7" id="KW-1133">Transmembrane helix</keyword>
<dbReference type="SUPFAM" id="SSF103501">
    <property type="entry name" value="Respiratory nitrate reductase 1 gamma chain"/>
    <property type="match status" value="1"/>
</dbReference>
<dbReference type="Pfam" id="PF13183">
    <property type="entry name" value="Fer4_8"/>
    <property type="match status" value="1"/>
</dbReference>
<comment type="caution">
    <text evidence="9">The sequence shown here is derived from an EMBL/GenBank/DDBJ whole genome shotgun (WGS) entry which is preliminary data.</text>
</comment>
<dbReference type="GO" id="GO:0005886">
    <property type="term" value="C:plasma membrane"/>
    <property type="evidence" value="ECO:0007669"/>
    <property type="project" value="TreeGrafter"/>
</dbReference>
<evidence type="ECO:0000256" key="1">
    <source>
        <dbReference type="ARBA" id="ARBA00007097"/>
    </source>
</evidence>
<dbReference type="InterPro" id="IPR051460">
    <property type="entry name" value="HdrC_iron-sulfur_subunit"/>
</dbReference>
<evidence type="ECO:0000256" key="5">
    <source>
        <dbReference type="ARBA" id="ARBA00023004"/>
    </source>
</evidence>
<dbReference type="GO" id="GO:0051539">
    <property type="term" value="F:4 iron, 4 sulfur cluster binding"/>
    <property type="evidence" value="ECO:0007669"/>
    <property type="project" value="UniProtKB-KW"/>
</dbReference>
<dbReference type="OrthoDB" id="144910at2157"/>
<feature type="transmembrane region" description="Helical" evidence="7">
    <location>
        <begin position="231"/>
        <end position="253"/>
    </location>
</feature>
<name>A0A3R9QAY5_9CREN</name>
<sequence length="396" mass="44429">MSGGIFSSAMPVIKGGKVTGSLKKLGGGDLFICYQCGSCTAICPVSEELETSFRKAIRYAQLELEDRLLSDPLPWLCYYCGECTKTCPRDAKPSRIMDSLRRYLISKYDWTHIAGLVQSSKLYLTLANIVLFAISLLFIYLIHGPMDQTKVDLSMFLPPSKVELMGISVGLVSLVIILGGLYRSYRFIVHDKTANSAKGPLSSLPTLVKYLLLQFPMNRCENKRRWVDHLLIFYGFILLGIMTLTMFTVLTLAPNPYLYASLRDPSTFLGLAWTLLGVAASAMILYSIISSIVNRLRGKDIYYITATTHTDIAFIIVVFLITLTGIFVLAFRLFNQPILAYYSYAIHVALQPLLFLIELPFSKFSHFIYRPFIAYFASMKGMRIPHAVFKKGGGLL</sequence>
<feature type="transmembrane region" description="Helical" evidence="7">
    <location>
        <begin position="122"/>
        <end position="142"/>
    </location>
</feature>
<dbReference type="Proteomes" id="UP000277582">
    <property type="component" value="Unassembled WGS sequence"/>
</dbReference>
<evidence type="ECO:0000256" key="7">
    <source>
        <dbReference type="SAM" id="Phobius"/>
    </source>
</evidence>
<evidence type="ECO:0000313" key="12">
    <source>
        <dbReference type="Proteomes" id="UP000316217"/>
    </source>
</evidence>
<dbReference type="InterPro" id="IPR017896">
    <property type="entry name" value="4Fe4S_Fe-S-bd"/>
</dbReference>
<dbReference type="PROSITE" id="PS51379">
    <property type="entry name" value="4FE4S_FER_2"/>
    <property type="match status" value="1"/>
</dbReference>
<dbReference type="EMBL" id="RXII01000111">
    <property type="protein sequence ID" value="RZN58980.1"/>
    <property type="molecule type" value="Genomic_DNA"/>
</dbReference>
<feature type="transmembrane region" description="Helical" evidence="7">
    <location>
        <begin position="273"/>
        <end position="293"/>
    </location>
</feature>
<evidence type="ECO:0000256" key="6">
    <source>
        <dbReference type="ARBA" id="ARBA00023014"/>
    </source>
</evidence>
<dbReference type="SUPFAM" id="SSF46548">
    <property type="entry name" value="alpha-helical ferredoxin"/>
    <property type="match status" value="1"/>
</dbReference>
<accession>A0A3R9QAY5</accession>
<feature type="transmembrane region" description="Helical" evidence="7">
    <location>
        <begin position="340"/>
        <end position="361"/>
    </location>
</feature>
<keyword evidence="11" id="KW-1185">Reference proteome</keyword>
<keyword evidence="7" id="KW-0812">Transmembrane</keyword>
<evidence type="ECO:0000256" key="3">
    <source>
        <dbReference type="ARBA" id="ARBA00022723"/>
    </source>
</evidence>
<dbReference type="Gene3D" id="1.10.1060.10">
    <property type="entry name" value="Alpha-helical ferredoxin"/>
    <property type="match status" value="1"/>
</dbReference>
<evidence type="ECO:0000313" key="9">
    <source>
        <dbReference type="EMBL" id="RSN71836.1"/>
    </source>
</evidence>
<protein>
    <recommendedName>
        <fullName evidence="8">4Fe-4S ferredoxin-type domain-containing protein</fullName>
    </recommendedName>
</protein>
<evidence type="ECO:0000259" key="8">
    <source>
        <dbReference type="PROSITE" id="PS51379"/>
    </source>
</evidence>
<gene>
    <name evidence="9" type="ORF">D6D85_15290</name>
    <name evidence="10" type="ORF">EF810_07125</name>
</gene>
<evidence type="ECO:0000256" key="2">
    <source>
        <dbReference type="ARBA" id="ARBA00022485"/>
    </source>
</evidence>
<feature type="domain" description="4Fe-4S ferredoxin-type" evidence="8">
    <location>
        <begin position="66"/>
        <end position="98"/>
    </location>
</feature>
<dbReference type="PANTHER" id="PTHR43255:SF1">
    <property type="entry name" value="IRON-SULFUR-BINDING OXIDOREDUCTASE FADF-RELATED"/>
    <property type="match status" value="1"/>
</dbReference>
<dbReference type="PANTHER" id="PTHR43255">
    <property type="entry name" value="IRON-SULFUR-BINDING OXIDOREDUCTASE FADF-RELATED-RELATED"/>
    <property type="match status" value="1"/>
</dbReference>
<dbReference type="EMBL" id="RCOS01000169">
    <property type="protein sequence ID" value="RSN71836.1"/>
    <property type="molecule type" value="Genomic_DNA"/>
</dbReference>
<dbReference type="Proteomes" id="UP000316217">
    <property type="component" value="Unassembled WGS sequence"/>
</dbReference>
<dbReference type="Gene3D" id="1.20.950.20">
    <property type="entry name" value="Transmembrane di-heme cytochromes, Chain C"/>
    <property type="match status" value="1"/>
</dbReference>
<keyword evidence="5" id="KW-0408">Iron</keyword>
<feature type="transmembrane region" description="Helical" evidence="7">
    <location>
        <begin position="162"/>
        <end position="182"/>
    </location>
</feature>
<dbReference type="RefSeq" id="WP_125672819.1">
    <property type="nucleotide sequence ID" value="NZ_RCOS01000169.1"/>
</dbReference>
<reference evidence="9 11" key="1">
    <citation type="submission" date="2018-10" db="EMBL/GenBank/DDBJ databases">
        <title>Co-occurring genomic capacity for anaerobic methane metabolism and dissimilatory sulfite reduction discovered in the Korarchaeota.</title>
        <authorList>
            <person name="Mckay L.J."/>
            <person name="Dlakic M."/>
            <person name="Fields M.W."/>
            <person name="Delmont T.O."/>
            <person name="Eren A.M."/>
            <person name="Jay Z.J."/>
            <person name="Klingelsmith K.B."/>
            <person name="Rusch D.B."/>
            <person name="Inskeep W.P."/>
        </authorList>
    </citation>
    <scope>NUCLEOTIDE SEQUENCE [LARGE SCALE GENOMIC DNA]</scope>
    <source>
        <strain evidence="9 11">MDKW</strain>
    </source>
</reference>
<proteinExistence type="inferred from homology"/>